<feature type="non-terminal residue" evidence="2">
    <location>
        <position position="269"/>
    </location>
</feature>
<protein>
    <submittedName>
        <fullName evidence="2">28352_t:CDS:1</fullName>
    </submittedName>
</protein>
<comment type="caution">
    <text evidence="2">The sequence shown here is derived from an EMBL/GenBank/DDBJ whole genome shotgun (WGS) entry which is preliminary data.</text>
</comment>
<evidence type="ECO:0000256" key="1">
    <source>
        <dbReference type="SAM" id="Phobius"/>
    </source>
</evidence>
<feature type="transmembrane region" description="Helical" evidence="1">
    <location>
        <begin position="19"/>
        <end position="43"/>
    </location>
</feature>
<dbReference type="Proteomes" id="UP000789901">
    <property type="component" value="Unassembled WGS sequence"/>
</dbReference>
<reference evidence="2 3" key="1">
    <citation type="submission" date="2021-06" db="EMBL/GenBank/DDBJ databases">
        <authorList>
            <person name="Kallberg Y."/>
            <person name="Tangrot J."/>
            <person name="Rosling A."/>
        </authorList>
    </citation>
    <scope>NUCLEOTIDE SEQUENCE [LARGE SCALE GENOMIC DNA]</scope>
    <source>
        <strain evidence="2 3">120-4 pot B 10/14</strain>
    </source>
</reference>
<dbReference type="EMBL" id="CAJVQB010066054">
    <property type="protein sequence ID" value="CAG8841504.1"/>
    <property type="molecule type" value="Genomic_DNA"/>
</dbReference>
<proteinExistence type="predicted"/>
<name>A0ABN7WX01_GIGMA</name>
<organism evidence="2 3">
    <name type="scientific">Gigaspora margarita</name>
    <dbReference type="NCBI Taxonomy" id="4874"/>
    <lineage>
        <taxon>Eukaryota</taxon>
        <taxon>Fungi</taxon>
        <taxon>Fungi incertae sedis</taxon>
        <taxon>Mucoromycota</taxon>
        <taxon>Glomeromycotina</taxon>
        <taxon>Glomeromycetes</taxon>
        <taxon>Diversisporales</taxon>
        <taxon>Gigasporaceae</taxon>
        <taxon>Gigaspora</taxon>
    </lineage>
</organism>
<accession>A0ABN7WX01</accession>
<keyword evidence="1" id="KW-1133">Transmembrane helix</keyword>
<keyword evidence="3" id="KW-1185">Reference proteome</keyword>
<keyword evidence="1" id="KW-0812">Transmembrane</keyword>
<gene>
    <name evidence="2" type="ORF">GMARGA_LOCUS35464</name>
</gene>
<evidence type="ECO:0000313" key="2">
    <source>
        <dbReference type="EMBL" id="CAG8841504.1"/>
    </source>
</evidence>
<feature type="transmembrane region" description="Helical" evidence="1">
    <location>
        <begin position="55"/>
        <end position="75"/>
    </location>
</feature>
<keyword evidence="1" id="KW-0472">Membrane</keyword>
<feature type="non-terminal residue" evidence="2">
    <location>
        <position position="1"/>
    </location>
</feature>
<sequence length="269" mass="30997">FVLKPGCYMDVDYMLIHRFIQLVGGISVSAFGAAAISTVVQIQTPHACDSFWWKFAYYCWIAIVIATFIIFDFWWRVEGAFNQILCIKHKPVVEKTLMHAHINSEDYINLPEFTWDEINERVQCGAYLVVCDGLVVDMRNFYSVHPDFYKSHSDKIVEDIDCSKALLIPKDTTSRNYSSVSAKHTEHLRGMQIFQKRMSVAKFIDYINVRYYSREPLAQHAHSRFATQKMVSMVIGKVNEKVCEKVLVIPGDGSTCQNIERKSVEIDTK</sequence>
<evidence type="ECO:0000313" key="3">
    <source>
        <dbReference type="Proteomes" id="UP000789901"/>
    </source>
</evidence>